<evidence type="ECO:0000259" key="6">
    <source>
        <dbReference type="PROSITE" id="PS50110"/>
    </source>
</evidence>
<dbReference type="InterPro" id="IPR011006">
    <property type="entry name" value="CheY-like_superfamily"/>
</dbReference>
<feature type="modified residue" description="4-aspartylphosphate" evidence="4">
    <location>
        <position position="58"/>
    </location>
</feature>
<dbReference type="PROSITE" id="PS50110">
    <property type="entry name" value="RESPONSE_REGULATORY"/>
    <property type="match status" value="1"/>
</dbReference>
<dbReference type="PANTHER" id="PTHR44688:SF16">
    <property type="entry name" value="DNA-BINDING TRANSCRIPTIONAL ACTIVATOR DEVR_DOSR"/>
    <property type="match status" value="1"/>
</dbReference>
<proteinExistence type="predicted"/>
<protein>
    <submittedName>
        <fullName evidence="7">Response regulator transcription factor</fullName>
    </submittedName>
</protein>
<gene>
    <name evidence="7" type="ORF">GCM10023185_10730</name>
</gene>
<dbReference type="EMBL" id="BAABGZ010000013">
    <property type="protein sequence ID" value="GAA4351772.1"/>
    <property type="molecule type" value="Genomic_DNA"/>
</dbReference>
<keyword evidence="2" id="KW-0238">DNA-binding</keyword>
<dbReference type="InterPro" id="IPR016032">
    <property type="entry name" value="Sig_transdc_resp-reg_C-effctor"/>
</dbReference>
<dbReference type="InterPro" id="IPR036388">
    <property type="entry name" value="WH-like_DNA-bd_sf"/>
</dbReference>
<evidence type="ECO:0000256" key="4">
    <source>
        <dbReference type="PROSITE-ProRule" id="PRU00169"/>
    </source>
</evidence>
<evidence type="ECO:0000256" key="2">
    <source>
        <dbReference type="ARBA" id="ARBA00023125"/>
    </source>
</evidence>
<dbReference type="Gene3D" id="1.10.10.10">
    <property type="entry name" value="Winged helix-like DNA-binding domain superfamily/Winged helix DNA-binding domain"/>
    <property type="match status" value="1"/>
</dbReference>
<dbReference type="SMART" id="SM00421">
    <property type="entry name" value="HTH_LUXR"/>
    <property type="match status" value="1"/>
</dbReference>
<feature type="domain" description="Response regulatory" evidence="6">
    <location>
        <begin position="7"/>
        <end position="124"/>
    </location>
</feature>
<feature type="domain" description="HTH luxR-type" evidence="5">
    <location>
        <begin position="139"/>
        <end position="204"/>
    </location>
</feature>
<evidence type="ECO:0000256" key="1">
    <source>
        <dbReference type="ARBA" id="ARBA00023015"/>
    </source>
</evidence>
<name>A0ABP8I5P2_9BACT</name>
<keyword evidence="1" id="KW-0805">Transcription regulation</keyword>
<keyword evidence="3" id="KW-0804">Transcription</keyword>
<dbReference type="PROSITE" id="PS50043">
    <property type="entry name" value="HTH_LUXR_2"/>
    <property type="match status" value="1"/>
</dbReference>
<evidence type="ECO:0000313" key="7">
    <source>
        <dbReference type="EMBL" id="GAA4351772.1"/>
    </source>
</evidence>
<dbReference type="Gene3D" id="3.40.50.2300">
    <property type="match status" value="1"/>
</dbReference>
<dbReference type="SUPFAM" id="SSF52172">
    <property type="entry name" value="CheY-like"/>
    <property type="match status" value="1"/>
</dbReference>
<dbReference type="InterPro" id="IPR000792">
    <property type="entry name" value="Tscrpt_reg_LuxR_C"/>
</dbReference>
<accession>A0ABP8I5P2</accession>
<dbReference type="RefSeq" id="WP_345234532.1">
    <property type="nucleotide sequence ID" value="NZ_BAABGZ010000013.1"/>
</dbReference>
<reference evidence="8" key="1">
    <citation type="journal article" date="2019" name="Int. J. Syst. Evol. Microbiol.">
        <title>The Global Catalogue of Microorganisms (GCM) 10K type strain sequencing project: providing services to taxonomists for standard genome sequencing and annotation.</title>
        <authorList>
            <consortium name="The Broad Institute Genomics Platform"/>
            <consortium name="The Broad Institute Genome Sequencing Center for Infectious Disease"/>
            <person name="Wu L."/>
            <person name="Ma J."/>
        </authorList>
    </citation>
    <scope>NUCLEOTIDE SEQUENCE [LARGE SCALE GENOMIC DNA]</scope>
    <source>
        <strain evidence="8">JCM 17923</strain>
    </source>
</reference>
<evidence type="ECO:0000259" key="5">
    <source>
        <dbReference type="PROSITE" id="PS50043"/>
    </source>
</evidence>
<dbReference type="SUPFAM" id="SSF46894">
    <property type="entry name" value="C-terminal effector domain of the bipartite response regulators"/>
    <property type="match status" value="1"/>
</dbReference>
<evidence type="ECO:0000313" key="8">
    <source>
        <dbReference type="Proteomes" id="UP001501153"/>
    </source>
</evidence>
<dbReference type="InterPro" id="IPR001789">
    <property type="entry name" value="Sig_transdc_resp-reg_receiver"/>
</dbReference>
<organism evidence="7 8">
    <name type="scientific">Hymenobacter saemangeumensis</name>
    <dbReference type="NCBI Taxonomy" id="1084522"/>
    <lineage>
        <taxon>Bacteria</taxon>
        <taxon>Pseudomonadati</taxon>
        <taxon>Bacteroidota</taxon>
        <taxon>Cytophagia</taxon>
        <taxon>Cytophagales</taxon>
        <taxon>Hymenobacteraceae</taxon>
        <taxon>Hymenobacter</taxon>
    </lineage>
</organism>
<dbReference type="PANTHER" id="PTHR44688">
    <property type="entry name" value="DNA-BINDING TRANSCRIPTIONAL ACTIVATOR DEVR_DOSR"/>
    <property type="match status" value="1"/>
</dbReference>
<dbReference type="PRINTS" id="PR00038">
    <property type="entry name" value="HTHLUXR"/>
</dbReference>
<evidence type="ECO:0000256" key="3">
    <source>
        <dbReference type="ARBA" id="ARBA00023163"/>
    </source>
</evidence>
<dbReference type="CDD" id="cd06170">
    <property type="entry name" value="LuxR_C_like"/>
    <property type="match status" value="1"/>
</dbReference>
<comment type="caution">
    <text evidence="7">The sequence shown here is derived from an EMBL/GenBank/DDBJ whole genome shotgun (WGS) entry which is preliminary data.</text>
</comment>
<keyword evidence="8" id="KW-1185">Reference proteome</keyword>
<dbReference type="Proteomes" id="UP001501153">
    <property type="component" value="Unassembled WGS sequence"/>
</dbReference>
<keyword evidence="4" id="KW-0597">Phosphoprotein</keyword>
<dbReference type="Pfam" id="PF00196">
    <property type="entry name" value="GerE"/>
    <property type="match status" value="1"/>
</dbReference>
<sequence length="209" mass="22601">MNLATPRILVAAAPTLQRHGLLATLQELRPNLFLSATADAYTLPARLRREAPSLLILDANLPGPPLSTLVEQVRQAQPRQRLLVLGGRRLPLSLRRHLVDMGAGALLAKQATPEEVVAAVEQLLASSSCVQFQCNPVQPSGSSSSLSSRELEILQLVGQDYSTSEIAAQLFISVRTVDAHRRTLLQKTGTRSSVGLVLHAVKRGWLELG</sequence>